<organism evidence="1 2">
    <name type="scientific">Parascaris equorum</name>
    <name type="common">Equine roundworm</name>
    <dbReference type="NCBI Taxonomy" id="6256"/>
    <lineage>
        <taxon>Eukaryota</taxon>
        <taxon>Metazoa</taxon>
        <taxon>Ecdysozoa</taxon>
        <taxon>Nematoda</taxon>
        <taxon>Chromadorea</taxon>
        <taxon>Rhabditida</taxon>
        <taxon>Spirurina</taxon>
        <taxon>Ascaridomorpha</taxon>
        <taxon>Ascaridoidea</taxon>
        <taxon>Ascarididae</taxon>
        <taxon>Parascaris</taxon>
    </lineage>
</organism>
<name>A0A914RGY7_PAREQ</name>
<keyword evidence="1" id="KW-1185">Reference proteome</keyword>
<protein>
    <submittedName>
        <fullName evidence="2">Uncharacterized protein</fullName>
    </submittedName>
</protein>
<sequence>MIANLQNDYGKELSEYRNRKTLETCKYCNADSHSLDVVVEGTCDRALNQTAKMFAQHSTSFCHCTNQWEVLASECYGECVCVCVPTSVPTLSEQARTCNAKQLPRMSSRSVNVDTYDDDNSLGYRYDV</sequence>
<proteinExistence type="predicted"/>
<dbReference type="WBParaSite" id="PEQ_0000404701-mRNA-1">
    <property type="protein sequence ID" value="PEQ_0000404701-mRNA-1"/>
    <property type="gene ID" value="PEQ_0000404701"/>
</dbReference>
<reference evidence="2" key="1">
    <citation type="submission" date="2022-11" db="UniProtKB">
        <authorList>
            <consortium name="WormBaseParasite"/>
        </authorList>
    </citation>
    <scope>IDENTIFICATION</scope>
</reference>
<dbReference type="Proteomes" id="UP000887564">
    <property type="component" value="Unplaced"/>
</dbReference>
<accession>A0A914RGY7</accession>
<dbReference type="AlphaFoldDB" id="A0A914RGY7"/>
<evidence type="ECO:0000313" key="2">
    <source>
        <dbReference type="WBParaSite" id="PEQ_0000404701-mRNA-1"/>
    </source>
</evidence>
<evidence type="ECO:0000313" key="1">
    <source>
        <dbReference type="Proteomes" id="UP000887564"/>
    </source>
</evidence>